<keyword evidence="2" id="KW-1185">Reference proteome</keyword>
<accession>A0A3B3I587</accession>
<organism evidence="1 2">
    <name type="scientific">Oryzias latipes</name>
    <name type="common">Japanese rice fish</name>
    <name type="synonym">Japanese killifish</name>
    <dbReference type="NCBI Taxonomy" id="8090"/>
    <lineage>
        <taxon>Eukaryota</taxon>
        <taxon>Metazoa</taxon>
        <taxon>Chordata</taxon>
        <taxon>Craniata</taxon>
        <taxon>Vertebrata</taxon>
        <taxon>Euteleostomi</taxon>
        <taxon>Actinopterygii</taxon>
        <taxon>Neopterygii</taxon>
        <taxon>Teleostei</taxon>
        <taxon>Neoteleostei</taxon>
        <taxon>Acanthomorphata</taxon>
        <taxon>Ovalentaria</taxon>
        <taxon>Atherinomorphae</taxon>
        <taxon>Beloniformes</taxon>
        <taxon>Adrianichthyidae</taxon>
        <taxon>Oryziinae</taxon>
        <taxon>Oryzias</taxon>
    </lineage>
</organism>
<reference evidence="1 2" key="1">
    <citation type="journal article" date="2007" name="Nature">
        <title>The medaka draft genome and insights into vertebrate genome evolution.</title>
        <authorList>
            <person name="Kasahara M."/>
            <person name="Naruse K."/>
            <person name="Sasaki S."/>
            <person name="Nakatani Y."/>
            <person name="Qu W."/>
            <person name="Ahsan B."/>
            <person name="Yamada T."/>
            <person name="Nagayasu Y."/>
            <person name="Doi K."/>
            <person name="Kasai Y."/>
            <person name="Jindo T."/>
            <person name="Kobayashi D."/>
            <person name="Shimada A."/>
            <person name="Toyoda A."/>
            <person name="Kuroki Y."/>
            <person name="Fujiyama A."/>
            <person name="Sasaki T."/>
            <person name="Shimizu A."/>
            <person name="Asakawa S."/>
            <person name="Shimizu N."/>
            <person name="Hashimoto S."/>
            <person name="Yang J."/>
            <person name="Lee Y."/>
            <person name="Matsushima K."/>
            <person name="Sugano S."/>
            <person name="Sakaizumi M."/>
            <person name="Narita T."/>
            <person name="Ohishi K."/>
            <person name="Haga S."/>
            <person name="Ohta F."/>
            <person name="Nomoto H."/>
            <person name="Nogata K."/>
            <person name="Morishita T."/>
            <person name="Endo T."/>
            <person name="Shin-I T."/>
            <person name="Takeda H."/>
            <person name="Morishita S."/>
            <person name="Kohara Y."/>
        </authorList>
    </citation>
    <scope>NUCLEOTIDE SEQUENCE [LARGE SCALE GENOMIC DNA]</scope>
    <source>
        <strain evidence="1 2">Hd-rR</strain>
    </source>
</reference>
<dbReference type="AlphaFoldDB" id="A0A3B3I587"/>
<sequence>GSNDPRNADGWCGSRFSNNSCHHARLRAITIFVEDFVLPVGYDLNTYCFNNIQPQKELSKQQKGGRSVSCLQAEFELPLVEEPPPNQWKWPI</sequence>
<dbReference type="GeneTree" id="ENSGT00940000178963"/>
<dbReference type="Ensembl" id="ENSORLT00000029237.1">
    <property type="protein sequence ID" value="ENSORLP00000038964.1"/>
    <property type="gene ID" value="ENSORLG00000022535.1"/>
</dbReference>
<protein>
    <submittedName>
        <fullName evidence="1">Uncharacterized protein</fullName>
    </submittedName>
</protein>
<reference evidence="1" key="3">
    <citation type="submission" date="2025-09" db="UniProtKB">
        <authorList>
            <consortium name="Ensembl"/>
        </authorList>
    </citation>
    <scope>IDENTIFICATION</scope>
    <source>
        <strain evidence="1">Hd-rR</strain>
    </source>
</reference>
<dbReference type="InParanoid" id="A0A3B3I587"/>
<reference evidence="1" key="2">
    <citation type="submission" date="2025-08" db="UniProtKB">
        <authorList>
            <consortium name="Ensembl"/>
        </authorList>
    </citation>
    <scope>IDENTIFICATION</scope>
    <source>
        <strain evidence="1">Hd-rR</strain>
    </source>
</reference>
<evidence type="ECO:0000313" key="1">
    <source>
        <dbReference type="Ensembl" id="ENSORLP00000038964.1"/>
    </source>
</evidence>
<dbReference type="Proteomes" id="UP000001038">
    <property type="component" value="Chromosome 13"/>
</dbReference>
<proteinExistence type="predicted"/>
<name>A0A3B3I587_ORYLA</name>
<evidence type="ECO:0000313" key="2">
    <source>
        <dbReference type="Proteomes" id="UP000001038"/>
    </source>
</evidence>